<sequence length="338" mass="37559">MSSPRPISPRKKQQRDLVGSGIAPPPLHHGSFFHSLAHSLQRRSPSPPPAKKRRVHEDGDDLDDLMRLYKMAKETMTYCEGRLKKIVPLRDNNGAGIRGNNGQLEGEGDIKALRNGSSACKKPKRDTIGGIPRKFLDLSHFDNFPKKFPEEEVESFHVIDCTEENAAPGGDDDLHLLRDPSVRHHPRSCRKHPAQKHPSNRIHIVHAPLPHANGTYIQEGVYNSAPLFVRVGPPRKFMGKWDCCVVLRREVVTASNEGTDAEALPGGPNVVEAAEKMYVWKIGLVPAHTITHPRLIGYYEAEEAGGDCEPPAEGWQVFQEVGKGSARKVGTLKILYEE</sequence>
<proteinExistence type="predicted"/>
<evidence type="ECO:0000313" key="3">
    <source>
        <dbReference type="Proteomes" id="UP001516023"/>
    </source>
</evidence>
<reference evidence="2 3" key="1">
    <citation type="journal article" date="2020" name="G3 (Bethesda)">
        <title>Improved Reference Genome for Cyclotella cryptica CCMP332, a Model for Cell Wall Morphogenesis, Salinity Adaptation, and Lipid Production in Diatoms (Bacillariophyta).</title>
        <authorList>
            <person name="Roberts W.R."/>
            <person name="Downey K.M."/>
            <person name="Ruck E.C."/>
            <person name="Traller J.C."/>
            <person name="Alverson A.J."/>
        </authorList>
    </citation>
    <scope>NUCLEOTIDE SEQUENCE [LARGE SCALE GENOMIC DNA]</scope>
    <source>
        <strain evidence="2 3">CCMP332</strain>
    </source>
</reference>
<dbReference type="Proteomes" id="UP001516023">
    <property type="component" value="Unassembled WGS sequence"/>
</dbReference>
<organism evidence="2 3">
    <name type="scientific">Cyclotella cryptica</name>
    <dbReference type="NCBI Taxonomy" id="29204"/>
    <lineage>
        <taxon>Eukaryota</taxon>
        <taxon>Sar</taxon>
        <taxon>Stramenopiles</taxon>
        <taxon>Ochrophyta</taxon>
        <taxon>Bacillariophyta</taxon>
        <taxon>Coscinodiscophyceae</taxon>
        <taxon>Thalassiosirophycidae</taxon>
        <taxon>Stephanodiscales</taxon>
        <taxon>Stephanodiscaceae</taxon>
        <taxon>Cyclotella</taxon>
    </lineage>
</organism>
<evidence type="ECO:0000313" key="2">
    <source>
        <dbReference type="EMBL" id="KAL3776791.1"/>
    </source>
</evidence>
<comment type="caution">
    <text evidence="2">The sequence shown here is derived from an EMBL/GenBank/DDBJ whole genome shotgun (WGS) entry which is preliminary data.</text>
</comment>
<protein>
    <submittedName>
        <fullName evidence="2">Uncharacterized protein</fullName>
    </submittedName>
</protein>
<feature type="region of interest" description="Disordered" evidence="1">
    <location>
        <begin position="1"/>
        <end position="59"/>
    </location>
</feature>
<name>A0ABD3NLQ4_9STRA</name>
<dbReference type="AlphaFoldDB" id="A0ABD3NLQ4"/>
<keyword evidence="3" id="KW-1185">Reference proteome</keyword>
<dbReference type="EMBL" id="JABMIG020000473">
    <property type="protein sequence ID" value="KAL3776791.1"/>
    <property type="molecule type" value="Genomic_DNA"/>
</dbReference>
<gene>
    <name evidence="2" type="ORF">HJC23_011920</name>
</gene>
<evidence type="ECO:0000256" key="1">
    <source>
        <dbReference type="SAM" id="MobiDB-lite"/>
    </source>
</evidence>
<accession>A0ABD3NLQ4</accession>